<reference evidence="1 2" key="1">
    <citation type="submission" date="2018-06" db="EMBL/GenBank/DDBJ databases">
        <authorList>
            <consortium name="Pathogen Informatics"/>
            <person name="Doyle S."/>
        </authorList>
    </citation>
    <scope>NUCLEOTIDE SEQUENCE [LARGE SCALE GENOMIC DNA]</scope>
    <source>
        <strain evidence="1 2">NCTC12224</strain>
    </source>
</reference>
<dbReference type="PANTHER" id="PTHR41317">
    <property type="entry name" value="PD-(D_E)XK NUCLEASE FAMILY TRANSPOSASE"/>
    <property type="match status" value="1"/>
</dbReference>
<dbReference type="AlphaFoldDB" id="A0A380K6N5"/>
<keyword evidence="2" id="KW-1185">Reference proteome</keyword>
<evidence type="ECO:0000313" key="1">
    <source>
        <dbReference type="EMBL" id="SUN59901.1"/>
    </source>
</evidence>
<dbReference type="InterPro" id="IPR010106">
    <property type="entry name" value="RpnA"/>
</dbReference>
<proteinExistence type="predicted"/>
<dbReference type="Pfam" id="PF12784">
    <property type="entry name" value="PDDEXK_2"/>
    <property type="match status" value="1"/>
</dbReference>
<accession>A0A380K6N5</accession>
<gene>
    <name evidence="1" type="ORF">NCTC12224_00623</name>
</gene>
<dbReference type="Proteomes" id="UP000254924">
    <property type="component" value="Unassembled WGS sequence"/>
</dbReference>
<dbReference type="GO" id="GO:0004812">
    <property type="term" value="F:aminoacyl-tRNA ligase activity"/>
    <property type="evidence" value="ECO:0007669"/>
    <property type="project" value="UniProtKB-KW"/>
</dbReference>
<protein>
    <submittedName>
        <fullName evidence="1">Glycyl-tRNA synthetase subunit alpha</fullName>
    </submittedName>
</protein>
<keyword evidence="1" id="KW-0436">Ligase</keyword>
<keyword evidence="1" id="KW-0030">Aminoacyl-tRNA synthetase</keyword>
<dbReference type="EMBL" id="UHFN01000007">
    <property type="protein sequence ID" value="SUN59901.1"/>
    <property type="molecule type" value="Genomic_DNA"/>
</dbReference>
<dbReference type="PANTHER" id="PTHR41317:SF1">
    <property type="entry name" value="PD-(D_E)XK NUCLEASE FAMILY TRANSPOSASE"/>
    <property type="match status" value="1"/>
</dbReference>
<sequence length="217" mass="25421">MAKKILSRPDFTAAFISDILNLNIASVEILEGTQIHTKEFEEDEPFATAVDVRARLEDGTEVIIEIQVQRQTHFVQRFHYYLASQLVENARLLREKGRTHEMYKELRPVYGIAILEKSIFPETSSTISTYRWTQEETGQELLMREPDQCQQSLGRLAFIELDKYNENIDIKEDWRQWLEFFGNYFFSKQPKPIIAFAAEKTMTWTCIVLGRKVSSLE</sequence>
<organism evidence="1 2">
    <name type="scientific">Streptococcus hyointestinalis</name>
    <dbReference type="NCBI Taxonomy" id="1337"/>
    <lineage>
        <taxon>Bacteria</taxon>
        <taxon>Bacillati</taxon>
        <taxon>Bacillota</taxon>
        <taxon>Bacilli</taxon>
        <taxon>Lactobacillales</taxon>
        <taxon>Streptococcaceae</taxon>
        <taxon>Streptococcus</taxon>
    </lineage>
</organism>
<evidence type="ECO:0000313" key="2">
    <source>
        <dbReference type="Proteomes" id="UP000254924"/>
    </source>
</evidence>
<name>A0A380K6N5_9STRE</name>
<dbReference type="NCBIfam" id="TIGR01784">
    <property type="entry name" value="T_den_put_tspse"/>
    <property type="match status" value="1"/>
</dbReference>